<dbReference type="GeneID" id="97244282"/>
<dbReference type="EMBL" id="LPZR01000182">
    <property type="protein sequence ID" value="KYO51123.1"/>
    <property type="molecule type" value="Genomic_DNA"/>
</dbReference>
<evidence type="ECO:0000256" key="2">
    <source>
        <dbReference type="SAM" id="SignalP"/>
    </source>
</evidence>
<comment type="caution">
    <text evidence="4">The sequence shown here is derived from an EMBL/GenBank/DDBJ whole genome shotgun (WGS) entry which is preliminary data.</text>
</comment>
<accession>A0A162KF29</accession>
<dbReference type="GO" id="GO:0015888">
    <property type="term" value="P:thiamine transport"/>
    <property type="evidence" value="ECO:0007669"/>
    <property type="project" value="TreeGrafter"/>
</dbReference>
<feature type="signal peptide" evidence="2">
    <location>
        <begin position="1"/>
        <end position="26"/>
    </location>
</feature>
<dbReference type="OrthoDB" id="9766989at2"/>
<dbReference type="CDD" id="cd13549">
    <property type="entry name" value="PBP2_Fbp_like_3"/>
    <property type="match status" value="1"/>
</dbReference>
<dbReference type="Pfam" id="PF13343">
    <property type="entry name" value="SBP_bac_6"/>
    <property type="match status" value="1"/>
</dbReference>
<evidence type="ECO:0000313" key="5">
    <source>
        <dbReference type="Proteomes" id="UP000075787"/>
    </source>
</evidence>
<dbReference type="Gene3D" id="3.40.190.10">
    <property type="entry name" value="Periplasmic binding protein-like II"/>
    <property type="match status" value="2"/>
</dbReference>
<dbReference type="Proteomes" id="UP000257706">
    <property type="component" value="Unassembled WGS sequence"/>
</dbReference>
<reference evidence="4 5" key="1">
    <citation type="submission" date="2015-12" db="EMBL/GenBank/DDBJ databases">
        <title>Genome sequence of Tistrella mobilis MCCC 1A02139.</title>
        <authorList>
            <person name="Lu L."/>
            <person name="Lai Q."/>
            <person name="Shao Z."/>
            <person name="Qian P."/>
        </authorList>
    </citation>
    <scope>NUCLEOTIDE SEQUENCE [LARGE SCALE GENOMIC DNA]</scope>
    <source>
        <strain evidence="4 5">MCCC 1A02139</strain>
    </source>
</reference>
<feature type="chain" id="PRO_5036006744" evidence="2">
    <location>
        <begin position="27"/>
        <end position="340"/>
    </location>
</feature>
<dbReference type="PANTHER" id="PTHR30006">
    <property type="entry name" value="THIAMINE-BINDING PERIPLASMIC PROTEIN-RELATED"/>
    <property type="match status" value="1"/>
</dbReference>
<reference evidence="3 6" key="2">
    <citation type="journal article" date="2018" name="Nat. Biotechnol.">
        <title>A standardized bacterial taxonomy based on genome phylogeny substantially revises the tree of life.</title>
        <authorList>
            <person name="Parks D.H."/>
            <person name="Chuvochina M."/>
            <person name="Waite D.W."/>
            <person name="Rinke C."/>
            <person name="Skarshewski A."/>
            <person name="Chaumeil P.A."/>
            <person name="Hugenholtz P."/>
        </authorList>
    </citation>
    <scope>NUCLEOTIDE SEQUENCE [LARGE SCALE GENOMIC DNA]</scope>
    <source>
        <strain evidence="3">UBA8739</strain>
    </source>
</reference>
<dbReference type="GO" id="GO:0030976">
    <property type="term" value="F:thiamine pyrophosphate binding"/>
    <property type="evidence" value="ECO:0007669"/>
    <property type="project" value="TreeGrafter"/>
</dbReference>
<evidence type="ECO:0000313" key="4">
    <source>
        <dbReference type="EMBL" id="KYO51123.1"/>
    </source>
</evidence>
<dbReference type="SUPFAM" id="SSF53850">
    <property type="entry name" value="Periplasmic binding protein-like II"/>
    <property type="match status" value="1"/>
</dbReference>
<keyword evidence="1 2" id="KW-0732">Signal</keyword>
<dbReference type="PANTHER" id="PTHR30006:SF2">
    <property type="entry name" value="ABC TRANSPORTER SUBSTRATE-BINDING PROTEIN"/>
    <property type="match status" value="1"/>
</dbReference>
<proteinExistence type="predicted"/>
<evidence type="ECO:0000313" key="3">
    <source>
        <dbReference type="EMBL" id="HAE46271.1"/>
    </source>
</evidence>
<name>A0A162KF29_9PROT</name>
<dbReference type="GO" id="GO:0030975">
    <property type="term" value="F:thiamine binding"/>
    <property type="evidence" value="ECO:0007669"/>
    <property type="project" value="TreeGrafter"/>
</dbReference>
<organism evidence="4 5">
    <name type="scientific">Tistrella mobilis</name>
    <dbReference type="NCBI Taxonomy" id="171437"/>
    <lineage>
        <taxon>Bacteria</taxon>
        <taxon>Pseudomonadati</taxon>
        <taxon>Pseudomonadota</taxon>
        <taxon>Alphaproteobacteria</taxon>
        <taxon>Geminicoccales</taxon>
        <taxon>Geminicoccaceae</taxon>
        <taxon>Tistrella</taxon>
    </lineage>
</organism>
<dbReference type="RefSeq" id="WP_062766865.1">
    <property type="nucleotide sequence ID" value="NZ_CP121013.1"/>
</dbReference>
<evidence type="ECO:0000256" key="1">
    <source>
        <dbReference type="ARBA" id="ARBA00022729"/>
    </source>
</evidence>
<gene>
    <name evidence="4" type="ORF">AUP44_10105</name>
    <name evidence="3" type="ORF">DCK97_02520</name>
</gene>
<dbReference type="Proteomes" id="UP000075787">
    <property type="component" value="Unassembled WGS sequence"/>
</dbReference>
<dbReference type="EMBL" id="DMAI01000039">
    <property type="protein sequence ID" value="HAE46271.1"/>
    <property type="molecule type" value="Genomic_DNA"/>
</dbReference>
<sequence length="340" mass="36394">MIGTALKSVAAAAGLILAAATIPAQGAAAADAICYNCPPEWADWASQLAAIKSDLGLDVPHDNKNSGQTLAQLAAERANPVADVAYYGVSFGIQAAEQGLVEPYRPAGFDEIDPGLKAADGSWFSIHSGTIGLFVNKAALGDLPVPQSWEDLLNPQYEGMVGYLDPTSAFVGYAGAVAINRAFGGDFTNWQPGIDFFKKLAGNDPIVPKQTSYARVLSGEIPIMIDYDFNAYRARYKDKGDIEFVIPKEGTLVVPYVMSLVKGAPHADNGRRILDFVLSEKGQSLWANAYLRPVREVKLPAEIEARFLPAADYARAKPVDYAAMAAGQKAFAETYLAEVK</sequence>
<evidence type="ECO:0000313" key="6">
    <source>
        <dbReference type="Proteomes" id="UP000257706"/>
    </source>
</evidence>
<protein>
    <submittedName>
        <fullName evidence="4">ABC transporter substrate-binding protein</fullName>
    </submittedName>
</protein>
<dbReference type="AlphaFoldDB" id="A0A162KF29"/>
<dbReference type="GO" id="GO:0030288">
    <property type="term" value="C:outer membrane-bounded periplasmic space"/>
    <property type="evidence" value="ECO:0007669"/>
    <property type="project" value="TreeGrafter"/>
</dbReference>